<dbReference type="GO" id="GO:0016042">
    <property type="term" value="P:lipid catabolic process"/>
    <property type="evidence" value="ECO:0007669"/>
    <property type="project" value="InterPro"/>
</dbReference>
<gene>
    <name evidence="3" type="ORF">AUCHE_17_00730</name>
</gene>
<proteinExistence type="predicted"/>
<dbReference type="RefSeq" id="WP_006503618.1">
    <property type="nucleotide sequence ID" value="NZ_BAGZ01000017.1"/>
</dbReference>
<dbReference type="InterPro" id="IPR029058">
    <property type="entry name" value="AB_hydrolase_fold"/>
</dbReference>
<keyword evidence="4" id="KW-1185">Reference proteome</keyword>
<dbReference type="Pfam" id="PF03583">
    <property type="entry name" value="LIP"/>
    <property type="match status" value="1"/>
</dbReference>
<dbReference type="Proteomes" id="UP000008495">
    <property type="component" value="Unassembled WGS sequence"/>
</dbReference>
<dbReference type="PANTHER" id="PTHR34853:SF1">
    <property type="entry name" value="LIPASE 5"/>
    <property type="match status" value="1"/>
</dbReference>
<evidence type="ECO:0000256" key="2">
    <source>
        <dbReference type="SAM" id="SignalP"/>
    </source>
</evidence>
<accession>K6UNC4</accession>
<dbReference type="STRING" id="100225.SAMN05421595_0072"/>
<organism evidence="3 4">
    <name type="scientific">Austwickia chelonae NBRC 105200</name>
    <dbReference type="NCBI Taxonomy" id="1184607"/>
    <lineage>
        <taxon>Bacteria</taxon>
        <taxon>Bacillati</taxon>
        <taxon>Actinomycetota</taxon>
        <taxon>Actinomycetes</taxon>
        <taxon>Micrococcales</taxon>
        <taxon>Dermatophilaceae</taxon>
        <taxon>Austwickia</taxon>
    </lineage>
</organism>
<keyword evidence="2" id="KW-0732">Signal</keyword>
<dbReference type="Gene3D" id="1.10.260.130">
    <property type="match status" value="1"/>
</dbReference>
<evidence type="ECO:0000313" key="4">
    <source>
        <dbReference type="Proteomes" id="UP000008495"/>
    </source>
</evidence>
<dbReference type="EMBL" id="BAGZ01000017">
    <property type="protein sequence ID" value="GAB78861.1"/>
    <property type="molecule type" value="Genomic_DNA"/>
</dbReference>
<evidence type="ECO:0000313" key="3">
    <source>
        <dbReference type="EMBL" id="GAB78861.1"/>
    </source>
</evidence>
<name>K6UNC4_9MICO</name>
<dbReference type="InterPro" id="IPR005152">
    <property type="entry name" value="Lipase_secreted"/>
</dbReference>
<reference evidence="3 4" key="1">
    <citation type="submission" date="2012-08" db="EMBL/GenBank/DDBJ databases">
        <title>Whole genome shotgun sequence of Austwickia chelonae NBRC 105200.</title>
        <authorList>
            <person name="Yoshida I."/>
            <person name="Hosoyama A."/>
            <person name="Tsuchikane K."/>
            <person name="Katsumata H."/>
            <person name="Ando Y."/>
            <person name="Ohji S."/>
            <person name="Hamada M."/>
            <person name="Tamura T."/>
            <person name="Yamazoe A."/>
            <person name="Yamazaki S."/>
            <person name="Fujita N."/>
        </authorList>
    </citation>
    <scope>NUCLEOTIDE SEQUENCE [LARGE SCALE GENOMIC DNA]</scope>
    <source>
        <strain evidence="3 4">NBRC 105200</strain>
    </source>
</reference>
<dbReference type="eggNOG" id="COG1073">
    <property type="taxonomic scope" value="Bacteria"/>
</dbReference>
<dbReference type="OrthoDB" id="9798122at2"/>
<comment type="caution">
    <text evidence="3">The sequence shown here is derived from an EMBL/GenBank/DDBJ whole genome shotgun (WGS) entry which is preliminary data.</text>
</comment>
<sequence>MRIARGLACLVVSATALAGITPVASAAEIRKPPGTSGSRTASGKVEEARPAFYQPPKTIPAKPGTIIRTEAARRGIDPANVASISYHSTRMLYSSTDRSGAPVAVSSLVVVPTEPWTGAGPRPVIAYAPVTQGMADRCAPSRRSARFLAYEELFYWNLLREGYAVAMTDYQGLGTPGTHTYMNRISQGRAVLDAARAALKLPNARLSPDSPIGIVGYSQGGGAAAAAAELASSWAPELNIVEASIGAPPADLSQLTKVVDGKESSMFMLYALAGLMGGYGIDPNKHLNNMGKYYLGRAEDSCMGDKKSLANVHSSKLMKNGKPLSEQFALEPFRSILAENKIGNLKPSMPVLINHSTRDETIPFSSGKQLQQQWCKAGAVVHLAANQAKSHAWGIKPHIGKTRTFFNQVFAGWSVRGNCGK</sequence>
<evidence type="ECO:0000256" key="1">
    <source>
        <dbReference type="SAM" id="MobiDB-lite"/>
    </source>
</evidence>
<feature type="chain" id="PRO_5038978895" evidence="2">
    <location>
        <begin position="19"/>
        <end position="421"/>
    </location>
</feature>
<dbReference type="PIRSF" id="PIRSF029171">
    <property type="entry name" value="Esterase_LipA"/>
    <property type="match status" value="1"/>
</dbReference>
<dbReference type="SUPFAM" id="SSF53474">
    <property type="entry name" value="alpha/beta-Hydrolases"/>
    <property type="match status" value="1"/>
</dbReference>
<protein>
    <submittedName>
        <fullName evidence="3">Putative lipase</fullName>
    </submittedName>
</protein>
<dbReference type="Gene3D" id="3.40.50.1820">
    <property type="entry name" value="alpha/beta hydrolase"/>
    <property type="match status" value="1"/>
</dbReference>
<feature type="signal peptide" evidence="2">
    <location>
        <begin position="1"/>
        <end position="18"/>
    </location>
</feature>
<dbReference type="AlphaFoldDB" id="K6UNC4"/>
<dbReference type="PANTHER" id="PTHR34853">
    <property type="match status" value="1"/>
</dbReference>
<dbReference type="GO" id="GO:0004806">
    <property type="term" value="F:triacylglycerol lipase activity"/>
    <property type="evidence" value="ECO:0007669"/>
    <property type="project" value="InterPro"/>
</dbReference>
<feature type="region of interest" description="Disordered" evidence="1">
    <location>
        <begin position="29"/>
        <end position="54"/>
    </location>
</feature>